<feature type="domain" description="FecR protein" evidence="2">
    <location>
        <begin position="176"/>
        <end position="270"/>
    </location>
</feature>
<dbReference type="PIRSF" id="PIRSF018266">
    <property type="entry name" value="FecR"/>
    <property type="match status" value="1"/>
</dbReference>
<dbReference type="PANTHER" id="PTHR30273">
    <property type="entry name" value="PERIPLASMIC SIGNAL SENSOR AND SIGMA FACTOR ACTIVATOR FECR-RELATED"/>
    <property type="match status" value="1"/>
</dbReference>
<accession>A0A1W1Z8R4</accession>
<keyword evidence="1" id="KW-0812">Transmembrane</keyword>
<gene>
    <name evidence="4" type="ORF">SAMN04488524_0485</name>
</gene>
<dbReference type="PANTHER" id="PTHR30273:SF2">
    <property type="entry name" value="PROTEIN FECR"/>
    <property type="match status" value="1"/>
</dbReference>
<name>A0A1W1Z8R4_9SPHI</name>
<keyword evidence="1" id="KW-0472">Membrane</keyword>
<dbReference type="RefSeq" id="WP_084236823.1">
    <property type="nucleotide sequence ID" value="NZ_FWXT01000001.1"/>
</dbReference>
<evidence type="ECO:0000259" key="3">
    <source>
        <dbReference type="Pfam" id="PF16344"/>
    </source>
</evidence>
<dbReference type="Pfam" id="PF04773">
    <property type="entry name" value="FecR"/>
    <property type="match status" value="1"/>
</dbReference>
<evidence type="ECO:0000259" key="2">
    <source>
        <dbReference type="Pfam" id="PF04773"/>
    </source>
</evidence>
<dbReference type="InterPro" id="IPR012373">
    <property type="entry name" value="Ferrdict_sens_TM"/>
</dbReference>
<dbReference type="Pfam" id="PF16344">
    <property type="entry name" value="FecR_C"/>
    <property type="match status" value="1"/>
</dbReference>
<keyword evidence="1" id="KW-1133">Transmembrane helix</keyword>
<reference evidence="5" key="1">
    <citation type="submission" date="2017-04" db="EMBL/GenBank/DDBJ databases">
        <authorList>
            <person name="Varghese N."/>
            <person name="Submissions S."/>
        </authorList>
    </citation>
    <scope>NUCLEOTIDE SEQUENCE [LARGE SCALE GENOMIC DNA]</scope>
    <source>
        <strain evidence="5">DSM 12126</strain>
    </source>
</reference>
<dbReference type="Gene3D" id="2.60.120.1440">
    <property type="match status" value="1"/>
</dbReference>
<dbReference type="InterPro" id="IPR032508">
    <property type="entry name" value="FecR_C"/>
</dbReference>
<feature type="transmembrane region" description="Helical" evidence="1">
    <location>
        <begin position="79"/>
        <end position="98"/>
    </location>
</feature>
<dbReference type="Proteomes" id="UP000192756">
    <property type="component" value="Unassembled WGS sequence"/>
</dbReference>
<dbReference type="GO" id="GO:0016989">
    <property type="term" value="F:sigma factor antagonist activity"/>
    <property type="evidence" value="ECO:0007669"/>
    <property type="project" value="TreeGrafter"/>
</dbReference>
<evidence type="ECO:0000313" key="4">
    <source>
        <dbReference type="EMBL" id="SMC44820.1"/>
    </source>
</evidence>
<dbReference type="EMBL" id="FWXT01000001">
    <property type="protein sequence ID" value="SMC44820.1"/>
    <property type="molecule type" value="Genomic_DNA"/>
</dbReference>
<organism evidence="4 5">
    <name type="scientific">Pedobacter africanus</name>
    <dbReference type="NCBI Taxonomy" id="151894"/>
    <lineage>
        <taxon>Bacteria</taxon>
        <taxon>Pseudomonadati</taxon>
        <taxon>Bacteroidota</taxon>
        <taxon>Sphingobacteriia</taxon>
        <taxon>Sphingobacteriales</taxon>
        <taxon>Sphingobacteriaceae</taxon>
        <taxon>Pedobacter</taxon>
    </lineage>
</organism>
<keyword evidence="5" id="KW-1185">Reference proteome</keyword>
<evidence type="ECO:0000256" key="1">
    <source>
        <dbReference type="SAM" id="Phobius"/>
    </source>
</evidence>
<protein>
    <submittedName>
        <fullName evidence="4">FecR family protein</fullName>
    </submittedName>
</protein>
<dbReference type="InterPro" id="IPR006860">
    <property type="entry name" value="FecR"/>
</dbReference>
<feature type="domain" description="Protein FecR C-terminal" evidence="3">
    <location>
        <begin position="313"/>
        <end position="381"/>
    </location>
</feature>
<proteinExistence type="predicted"/>
<evidence type="ECO:0000313" key="5">
    <source>
        <dbReference type="Proteomes" id="UP000192756"/>
    </source>
</evidence>
<dbReference type="OrthoDB" id="1099963at2"/>
<sequence>MQKDRLKYLLKNYSVAGLSETELAELEDWYNQINYGEQQLDLWILEAGGEDVIVNHLYEKFEQRNHQQVKTKSIWRTKLVAVAASIVLVLSLSLYFYLSYSVNPAKPVLQGVETVAIKPGGNKAVLTLSNGKQINLETASNGQLAQIGGVEIKKSVDGQVFYNAISGINSTGESNTISTPNGGQYQIILTDGTRVWLNAASSLKYPTAFSGNERKVELKGEAYFEVSSNQQSPFLVVSNNQTVKVLGTHFNINAYPDEPVVKTTLLEGRVIVSAEHSHDGKILSPGQQAIFDGYHISVDKADLKEAMAWKNGYFMFKDEDIYAIMNQISRWYNVDVVYMAKFDNKRFGGYVSRSKKITDLLNIMESTKGIHFKIEGRRVFVMK</sequence>
<dbReference type="STRING" id="151894.SAMN04488524_0485"/>
<dbReference type="AlphaFoldDB" id="A0A1W1Z8R4"/>
<dbReference type="FunFam" id="2.60.120.1440:FF:000001">
    <property type="entry name" value="Putative anti-sigma factor"/>
    <property type="match status" value="1"/>
</dbReference>
<dbReference type="Gene3D" id="3.55.50.30">
    <property type="match status" value="1"/>
</dbReference>